<protein>
    <submittedName>
        <fullName evidence="1">Uncharacterized protein</fullName>
    </submittedName>
</protein>
<reference evidence="1" key="1">
    <citation type="submission" date="2022-08" db="EMBL/GenBank/DDBJ databases">
        <title>Genome Sequence of Fusarium decemcellulare.</title>
        <authorList>
            <person name="Buettner E."/>
        </authorList>
    </citation>
    <scope>NUCLEOTIDE SEQUENCE</scope>
    <source>
        <strain evidence="1">Babe19</strain>
    </source>
</reference>
<proteinExistence type="predicted"/>
<evidence type="ECO:0000313" key="2">
    <source>
        <dbReference type="Proteomes" id="UP001148629"/>
    </source>
</evidence>
<dbReference type="Proteomes" id="UP001148629">
    <property type="component" value="Unassembled WGS sequence"/>
</dbReference>
<keyword evidence="2" id="KW-1185">Reference proteome</keyword>
<organism evidence="1 2">
    <name type="scientific">Fusarium decemcellulare</name>
    <dbReference type="NCBI Taxonomy" id="57161"/>
    <lineage>
        <taxon>Eukaryota</taxon>
        <taxon>Fungi</taxon>
        <taxon>Dikarya</taxon>
        <taxon>Ascomycota</taxon>
        <taxon>Pezizomycotina</taxon>
        <taxon>Sordariomycetes</taxon>
        <taxon>Hypocreomycetidae</taxon>
        <taxon>Hypocreales</taxon>
        <taxon>Nectriaceae</taxon>
        <taxon>Fusarium</taxon>
        <taxon>Fusarium decemcellulare species complex</taxon>
    </lineage>
</organism>
<sequence length="478" mass="51814">MAQPKDIPGFDKELAEALCSIEVPDRIRFSPDGQKVLYSTSLVGGNRKGKHSVSTLWLASTTKAGSSRQLTSGQFDDTTPTWHPSGNQVAFLSDRAKAGESSAIWLMRLDGGDAIPITPADNAEDIETFAFSPDGKTIAYVSPDEKSQELKDKEEKEESDPEVWGERWEYARLRLVDVESHETKVLVGGDQHIDEISWSPDGENIAFFSIANPQIEESMLTGTTISTVNIETGVARQLCTVPNALSDLTWAPDGHIYFTTGTPVDKDLGGTAIYTVDPAAAEPRFVKVMGGVDDDVSGLAVAGDKLLVNREVRLVNVVSELGGEDLFQENKDFYVWHAFWDDKTDTPTLAVSLSDVNTPYEVFIVKKGKDKIQLSDHGKPVKGRSFGSCTTFTCQSADGEVELDGLYLTPSSKAGENGTAQEPLPTFVLIHGGPTAHDADVFTTSPFNWAPTRTLGIGGCAEPLRPSVMTPMALWASH</sequence>
<name>A0ACC1SBC9_9HYPO</name>
<accession>A0ACC1SBC9</accession>
<evidence type="ECO:0000313" key="1">
    <source>
        <dbReference type="EMBL" id="KAJ3535983.1"/>
    </source>
</evidence>
<comment type="caution">
    <text evidence="1">The sequence shown here is derived from an EMBL/GenBank/DDBJ whole genome shotgun (WGS) entry which is preliminary data.</text>
</comment>
<gene>
    <name evidence="1" type="ORF">NM208_g6911</name>
</gene>
<dbReference type="EMBL" id="JANRMS010000672">
    <property type="protein sequence ID" value="KAJ3535983.1"/>
    <property type="molecule type" value="Genomic_DNA"/>
</dbReference>